<dbReference type="Proteomes" id="UP000610966">
    <property type="component" value="Unassembled WGS sequence"/>
</dbReference>
<feature type="signal peptide" evidence="2">
    <location>
        <begin position="1"/>
        <end position="28"/>
    </location>
</feature>
<dbReference type="GO" id="GO:0050135">
    <property type="term" value="F:NADP+ nucleosidase activity"/>
    <property type="evidence" value="ECO:0007669"/>
    <property type="project" value="InterPro"/>
</dbReference>
<dbReference type="RefSeq" id="WP_204016429.1">
    <property type="nucleotide sequence ID" value="NZ_BOOG01000025.1"/>
</dbReference>
<keyword evidence="2" id="KW-0732">Signal</keyword>
<dbReference type="InterPro" id="IPR053024">
    <property type="entry name" value="Fungal_surface_NADase"/>
</dbReference>
<evidence type="ECO:0000313" key="5">
    <source>
        <dbReference type="Proteomes" id="UP000610966"/>
    </source>
</evidence>
<reference evidence="4" key="1">
    <citation type="submission" date="2021-01" db="EMBL/GenBank/DDBJ databases">
        <title>Whole genome shotgun sequence of Sphaerimonospora thailandensis NBRC 107569.</title>
        <authorList>
            <person name="Komaki H."/>
            <person name="Tamura T."/>
        </authorList>
    </citation>
    <scope>NUCLEOTIDE SEQUENCE</scope>
    <source>
        <strain evidence="4">NBRC 107569</strain>
    </source>
</reference>
<proteinExistence type="predicted"/>
<name>A0A8J3VZQ6_9ACTN</name>
<feature type="domain" description="TNT" evidence="3">
    <location>
        <begin position="151"/>
        <end position="258"/>
    </location>
</feature>
<gene>
    <name evidence="4" type="ORF">Mth01_29650</name>
</gene>
<dbReference type="PROSITE" id="PS51318">
    <property type="entry name" value="TAT"/>
    <property type="match status" value="1"/>
</dbReference>
<dbReference type="InterPro" id="IPR025331">
    <property type="entry name" value="TNT"/>
</dbReference>
<feature type="chain" id="PRO_5039344644" description="TNT domain-containing protein" evidence="2">
    <location>
        <begin position="29"/>
        <end position="260"/>
    </location>
</feature>
<keyword evidence="5" id="KW-1185">Reference proteome</keyword>
<dbReference type="PANTHER" id="PTHR42059">
    <property type="entry name" value="TNT DOMAIN-CONTAINING PROTEIN"/>
    <property type="match status" value="1"/>
</dbReference>
<accession>A0A8J3VZQ6</accession>
<evidence type="ECO:0000259" key="3">
    <source>
        <dbReference type="Pfam" id="PF14021"/>
    </source>
</evidence>
<dbReference type="PANTHER" id="PTHR42059:SF1">
    <property type="entry name" value="TNT DOMAIN-CONTAINING PROTEIN"/>
    <property type="match status" value="1"/>
</dbReference>
<evidence type="ECO:0000256" key="1">
    <source>
        <dbReference type="SAM" id="MobiDB-lite"/>
    </source>
</evidence>
<protein>
    <recommendedName>
        <fullName evidence="3">TNT domain-containing protein</fullName>
    </recommendedName>
</protein>
<dbReference type="EMBL" id="BOOG01000025">
    <property type="protein sequence ID" value="GIH70712.1"/>
    <property type="molecule type" value="Genomic_DNA"/>
</dbReference>
<feature type="compositionally biased region" description="Polar residues" evidence="1">
    <location>
        <begin position="47"/>
        <end position="58"/>
    </location>
</feature>
<dbReference type="InterPro" id="IPR006311">
    <property type="entry name" value="TAT_signal"/>
</dbReference>
<organism evidence="4 5">
    <name type="scientific">Sphaerimonospora thailandensis</name>
    <dbReference type="NCBI Taxonomy" id="795644"/>
    <lineage>
        <taxon>Bacteria</taxon>
        <taxon>Bacillati</taxon>
        <taxon>Actinomycetota</taxon>
        <taxon>Actinomycetes</taxon>
        <taxon>Streptosporangiales</taxon>
        <taxon>Streptosporangiaceae</taxon>
        <taxon>Sphaerimonospora</taxon>
    </lineage>
</organism>
<sequence>MRNFLRRSPLVAALALAAAAFTAAPALALASDDDTPGASPAGLDQEVTLSSKAANNRKPTPPPGDRESKTDVCGPPYVLGNKSLGPELLPTRGPLGEIVRGYTLYGGLPPTEFLDRYFNEKTDFYNYPPDFGFAHPEGFGNAKPIVYTKLLPVGYKVDRFGGESGAFLSPLGTPYAQRALPPSNLNTFSGDLAHKCNYHAYKVIRAFRVDAGPIAPAFQQPGEGLQLHTLAKYIPGAPANDQGEVSVGWLADNGYLARLS</sequence>
<evidence type="ECO:0000256" key="2">
    <source>
        <dbReference type="SAM" id="SignalP"/>
    </source>
</evidence>
<comment type="caution">
    <text evidence="4">The sequence shown here is derived from an EMBL/GenBank/DDBJ whole genome shotgun (WGS) entry which is preliminary data.</text>
</comment>
<dbReference type="Pfam" id="PF14021">
    <property type="entry name" value="TNT"/>
    <property type="match status" value="1"/>
</dbReference>
<evidence type="ECO:0000313" key="4">
    <source>
        <dbReference type="EMBL" id="GIH70712.1"/>
    </source>
</evidence>
<dbReference type="AlphaFoldDB" id="A0A8J3VZQ6"/>
<feature type="region of interest" description="Disordered" evidence="1">
    <location>
        <begin position="33"/>
        <end position="75"/>
    </location>
</feature>